<reference evidence="3 4" key="1">
    <citation type="submission" date="2018-03" db="EMBL/GenBank/DDBJ databases">
        <title>Genomic Encyclopedia of Type Strains, Phase III (KMG-III): the genomes of soil and plant-associated and newly described type strains.</title>
        <authorList>
            <person name="Whitman W."/>
        </authorList>
    </citation>
    <scope>NUCLEOTIDE SEQUENCE [LARGE SCALE GENOMIC DNA]</scope>
    <source>
        <strain evidence="3 4">CGMCC 1.12484</strain>
    </source>
</reference>
<dbReference type="GO" id="GO:0005506">
    <property type="term" value="F:iron ion binding"/>
    <property type="evidence" value="ECO:0007669"/>
    <property type="project" value="InterPro"/>
</dbReference>
<sequence>MSGALSNPPAGDVADPTVRSPRRTPSAQHVFVVDRSESLSPHLVRVHLGGSGFETFVQGAHPDRLAATDKYVKLYFARADLRLVPPYDLDELRAALPPDDLPVLRTYTVRSVDHSARTIAIDFVVHGDEGVAGPWAASTQPGDLIAMSSPGGMYSPDPDPAVEHLLLGDDSAIPAIAAALEAMPTEARGLAIIEVTSSADEIPLTHPADVTLRWVHRVPSGRHVAVRPADVAAPHAEIPGTVLVAAVRDLPAPTSPVQVFAHGERGAMNALRAVLQDEWGIARKAMSLSAYWALGRAEDRFQAEKREPVGQIFAD</sequence>
<dbReference type="InterPro" id="IPR017938">
    <property type="entry name" value="Riboflavin_synthase-like_b-brl"/>
</dbReference>
<dbReference type="Pfam" id="PF04954">
    <property type="entry name" value="SIP"/>
    <property type="match status" value="1"/>
</dbReference>
<dbReference type="GO" id="GO:0009055">
    <property type="term" value="F:electron transfer activity"/>
    <property type="evidence" value="ECO:0007669"/>
    <property type="project" value="InterPro"/>
</dbReference>
<feature type="region of interest" description="Disordered" evidence="1">
    <location>
        <begin position="1"/>
        <end position="25"/>
    </location>
</feature>
<gene>
    <name evidence="3" type="ORF">B0I08_10612</name>
</gene>
<dbReference type="Proteomes" id="UP000237983">
    <property type="component" value="Unassembled WGS sequence"/>
</dbReference>
<name>A0A2T0VB33_9MICO</name>
<dbReference type="SUPFAM" id="SSF63380">
    <property type="entry name" value="Riboflavin synthase domain-like"/>
    <property type="match status" value="1"/>
</dbReference>
<evidence type="ECO:0000259" key="2">
    <source>
        <dbReference type="PROSITE" id="PS51384"/>
    </source>
</evidence>
<dbReference type="PANTHER" id="PTHR30157:SF0">
    <property type="entry name" value="NADPH-DEPENDENT FERRIC-CHELATE REDUCTASE"/>
    <property type="match status" value="1"/>
</dbReference>
<dbReference type="GO" id="GO:0016491">
    <property type="term" value="F:oxidoreductase activity"/>
    <property type="evidence" value="ECO:0007669"/>
    <property type="project" value="InterPro"/>
</dbReference>
<dbReference type="InterPro" id="IPR039374">
    <property type="entry name" value="SIP_fam"/>
</dbReference>
<keyword evidence="4" id="KW-1185">Reference proteome</keyword>
<comment type="caution">
    <text evidence="3">The sequence shown here is derived from an EMBL/GenBank/DDBJ whole genome shotgun (WGS) entry which is preliminary data.</text>
</comment>
<dbReference type="GO" id="GO:0020037">
    <property type="term" value="F:heme binding"/>
    <property type="evidence" value="ECO:0007669"/>
    <property type="project" value="InterPro"/>
</dbReference>
<dbReference type="PANTHER" id="PTHR30157">
    <property type="entry name" value="FERRIC REDUCTASE, NADPH-DEPENDENT"/>
    <property type="match status" value="1"/>
</dbReference>
<evidence type="ECO:0000256" key="1">
    <source>
        <dbReference type="SAM" id="MobiDB-lite"/>
    </source>
</evidence>
<dbReference type="InterPro" id="IPR002325">
    <property type="entry name" value="Cyt_f"/>
</dbReference>
<feature type="domain" description="FAD-binding FR-type" evidence="2">
    <location>
        <begin position="26"/>
        <end position="157"/>
    </location>
</feature>
<dbReference type="InterPro" id="IPR039261">
    <property type="entry name" value="FNR_nucleotide-bd"/>
</dbReference>
<dbReference type="Pfam" id="PF08021">
    <property type="entry name" value="FAD_binding_9"/>
    <property type="match status" value="1"/>
</dbReference>
<dbReference type="EMBL" id="PVTL01000006">
    <property type="protein sequence ID" value="PRY67409.1"/>
    <property type="molecule type" value="Genomic_DNA"/>
</dbReference>
<evidence type="ECO:0000313" key="3">
    <source>
        <dbReference type="EMBL" id="PRY67409.1"/>
    </source>
</evidence>
<dbReference type="CDD" id="cd06193">
    <property type="entry name" value="siderophore_interacting"/>
    <property type="match status" value="1"/>
</dbReference>
<dbReference type="RefSeq" id="WP_245884768.1">
    <property type="nucleotide sequence ID" value="NZ_PVTL01000006.1"/>
</dbReference>
<dbReference type="AlphaFoldDB" id="A0A2T0VB33"/>
<dbReference type="GO" id="GO:0042651">
    <property type="term" value="C:thylakoid membrane"/>
    <property type="evidence" value="ECO:0007669"/>
    <property type="project" value="InterPro"/>
</dbReference>
<dbReference type="InterPro" id="IPR013113">
    <property type="entry name" value="SIP_FAD-bd"/>
</dbReference>
<organism evidence="3 4">
    <name type="scientific">Glaciihabitans tibetensis</name>
    <dbReference type="NCBI Taxonomy" id="1266600"/>
    <lineage>
        <taxon>Bacteria</taxon>
        <taxon>Bacillati</taxon>
        <taxon>Actinomycetota</taxon>
        <taxon>Actinomycetes</taxon>
        <taxon>Micrococcales</taxon>
        <taxon>Microbacteriaceae</taxon>
        <taxon>Glaciihabitans</taxon>
    </lineage>
</organism>
<dbReference type="InterPro" id="IPR017927">
    <property type="entry name" value="FAD-bd_FR_type"/>
</dbReference>
<proteinExistence type="predicted"/>
<dbReference type="InterPro" id="IPR007037">
    <property type="entry name" value="SIP_rossman_dom"/>
</dbReference>
<accession>A0A2T0VB33</accession>
<evidence type="ECO:0000313" key="4">
    <source>
        <dbReference type="Proteomes" id="UP000237983"/>
    </source>
</evidence>
<dbReference type="PROSITE" id="PS51010">
    <property type="entry name" value="CYTF"/>
    <property type="match status" value="1"/>
</dbReference>
<protein>
    <submittedName>
        <fullName evidence="3">NADPH-dependent ferric siderophore reductase</fullName>
    </submittedName>
</protein>
<dbReference type="Gene3D" id="2.40.30.10">
    <property type="entry name" value="Translation factors"/>
    <property type="match status" value="1"/>
</dbReference>
<dbReference type="PROSITE" id="PS51384">
    <property type="entry name" value="FAD_FR"/>
    <property type="match status" value="1"/>
</dbReference>
<dbReference type="Gene3D" id="3.40.50.80">
    <property type="entry name" value="Nucleotide-binding domain of ferredoxin-NADP reductase (FNR) module"/>
    <property type="match status" value="1"/>
</dbReference>
<dbReference type="GO" id="GO:0015979">
    <property type="term" value="P:photosynthesis"/>
    <property type="evidence" value="ECO:0007669"/>
    <property type="project" value="InterPro"/>
</dbReference>